<dbReference type="InterPro" id="IPR017146">
    <property type="entry name" value="Lanti_2_LanM"/>
</dbReference>
<dbReference type="NCBIfam" id="TIGR03897">
    <property type="entry name" value="lanti_2_LanM"/>
    <property type="match status" value="1"/>
</dbReference>
<evidence type="ECO:0000313" key="3">
    <source>
        <dbReference type="EMBL" id="PFV25362.1"/>
    </source>
</evidence>
<keyword evidence="1" id="KW-0862">Zinc</keyword>
<dbReference type="Gene3D" id="1.50.10.10">
    <property type="match status" value="1"/>
</dbReference>
<protein>
    <recommendedName>
        <fullName evidence="2">Lantibiotic biosynthesis protein dehydration domain-containing protein</fullName>
    </recommendedName>
</protein>
<dbReference type="PIRSF" id="PIRSF037228">
    <property type="entry name" value="Lant_mod_RumM"/>
    <property type="match status" value="1"/>
</dbReference>
<dbReference type="EMBL" id="NVDU01000093">
    <property type="protein sequence ID" value="PFV25362.1"/>
    <property type="molecule type" value="Genomic_DNA"/>
</dbReference>
<evidence type="ECO:0000256" key="1">
    <source>
        <dbReference type="PIRSR" id="PIRSR607822-1"/>
    </source>
</evidence>
<dbReference type="Pfam" id="PF13575">
    <property type="entry name" value="DUF4135"/>
    <property type="match status" value="1"/>
</dbReference>
<dbReference type="InterPro" id="IPR012341">
    <property type="entry name" value="6hp_glycosidase-like_sf"/>
</dbReference>
<proteinExistence type="predicted"/>
<dbReference type="InterPro" id="IPR025410">
    <property type="entry name" value="Lant_dehyd"/>
</dbReference>
<comment type="caution">
    <text evidence="3">The sequence shown here is derived from an EMBL/GenBank/DDBJ whole genome shotgun (WGS) entry which is preliminary data.</text>
</comment>
<dbReference type="GO" id="GO:0005975">
    <property type="term" value="P:carbohydrate metabolic process"/>
    <property type="evidence" value="ECO:0007669"/>
    <property type="project" value="InterPro"/>
</dbReference>
<feature type="domain" description="Lantibiotic biosynthesis protein dehydration" evidence="2">
    <location>
        <begin position="131"/>
        <end position="499"/>
    </location>
</feature>
<dbReference type="GO" id="GO:0046872">
    <property type="term" value="F:metal ion binding"/>
    <property type="evidence" value="ECO:0007669"/>
    <property type="project" value="UniProtKB-KW"/>
</dbReference>
<dbReference type="Proteomes" id="UP000223366">
    <property type="component" value="Unassembled WGS sequence"/>
</dbReference>
<dbReference type="GO" id="GO:0005886">
    <property type="term" value="C:plasma membrane"/>
    <property type="evidence" value="ECO:0007669"/>
    <property type="project" value="TreeGrafter"/>
</dbReference>
<evidence type="ECO:0000259" key="2">
    <source>
        <dbReference type="Pfam" id="PF13575"/>
    </source>
</evidence>
<name>A0A9X7GAW0_BACTU</name>
<dbReference type="SMART" id="SM01260">
    <property type="entry name" value="LANC_like"/>
    <property type="match status" value="1"/>
</dbReference>
<gene>
    <name evidence="3" type="ORF">COK99_29215</name>
</gene>
<sequence length="949" mass="109919">MSNKIDCFDSKIETIYLLGGKTVYKRTVEKHIKEYETTFGDFYRPILLNLEDTIEDLLNTYSEQINEKEIILNDIIKSLLYELNRISFRTLLYEFHLTKESTETNTQDHHFKNYIQLLKDSNYITMILDKYEHLNKLINKKINFKIQLIKNIFESFSNDKSKLQQHIDNQIHTIHGIEFSHGDSHNQGKSVTILQTNSGKLVYKPHNLYTDQWFYDILNVLKEDINIDIPEIPLFTVDDYGWQGFISHKPCTNKEEISNYYYRMGIYLSVFYLLKTDDIHYENIMASGEYPFILDLETIVANKKIHSDEEKESLMYTFLESITDSVLGTMILPVNYKFSPFDVDISALSTKEAESNIWLSYVIEDAGTDNIRLIKQPSPLNKKNNKVMLHNKVANPFDFLNSIENGFSHGYDSILKNKHKITEICHSNLVNKIHVRHIPRATSVYAKFLDASTHPTYLRKTETVNMLFNKFKRGTSFTEIKQAESEILALFNHDIPYFTQPLISKNLHCNEVSVIKDYFQDRPIDLVLNRLKNMDKKDKEKQVYYIKMSMVTDGGGSLANIHGNQVLGFQNTEIDSILKEVGNELIDTAIIYKDTCTWMIHEVTDNEKVYIGPLNYSLYDGAGLLIFLLELASYSDNKKYLQYAEMGLKGLVTDVDLSKIDSYSIFHGLGSYLYLYARFYNTTQKSEYYNKLLDGVKNLNITYKKDLNIDFIGGLSGMIVFLTNCYRAYGDEIFYKKAHEFAELMISIYKEKTEFLNGLAHGRAGISLSLASLYEINNDAKISTEVYKVLKQENLHFNSTDNNWTDLREFINTESVYWCHGAPGISLARMKTIQYLGINDLLNKDLTCGIRKTLQDGFSDYHDSSLCHGVFGNLDILIEINKYKKCETLRHFIDSTFSNYIDNLTKFGYQSGIKNSLPINNFMLGKFGIAYTLLRYKNNKIPCILSLDI</sequence>
<organism evidence="3 4">
    <name type="scientific">Bacillus thuringiensis</name>
    <dbReference type="NCBI Taxonomy" id="1428"/>
    <lineage>
        <taxon>Bacteria</taxon>
        <taxon>Bacillati</taxon>
        <taxon>Bacillota</taxon>
        <taxon>Bacilli</taxon>
        <taxon>Bacillales</taxon>
        <taxon>Bacillaceae</taxon>
        <taxon>Bacillus</taxon>
        <taxon>Bacillus cereus group</taxon>
    </lineage>
</organism>
<feature type="binding site" evidence="1">
    <location>
        <position position="868"/>
    </location>
    <ligand>
        <name>Zn(2+)</name>
        <dbReference type="ChEBI" id="CHEBI:29105"/>
    </ligand>
</feature>
<evidence type="ECO:0000313" key="4">
    <source>
        <dbReference type="Proteomes" id="UP000223366"/>
    </source>
</evidence>
<dbReference type="InterPro" id="IPR007822">
    <property type="entry name" value="LANC-like"/>
</dbReference>
<dbReference type="PANTHER" id="PTHR12736">
    <property type="entry name" value="LANC-LIKE PROTEIN"/>
    <property type="match status" value="1"/>
</dbReference>
<dbReference type="PANTHER" id="PTHR12736:SF7">
    <property type="entry name" value="LANC-LIKE PROTEIN 3"/>
    <property type="match status" value="1"/>
</dbReference>
<dbReference type="Pfam" id="PF05147">
    <property type="entry name" value="LANC_like"/>
    <property type="match status" value="1"/>
</dbReference>
<dbReference type="GO" id="GO:0031179">
    <property type="term" value="P:peptide modification"/>
    <property type="evidence" value="ECO:0007669"/>
    <property type="project" value="InterPro"/>
</dbReference>
<dbReference type="PRINTS" id="PR01950">
    <property type="entry name" value="LANCSUPER"/>
</dbReference>
<feature type="binding site" evidence="1">
    <location>
        <position position="867"/>
    </location>
    <ligand>
        <name>Zn(2+)</name>
        <dbReference type="ChEBI" id="CHEBI:29105"/>
    </ligand>
</feature>
<keyword evidence="1" id="KW-0479">Metal-binding</keyword>
<reference evidence="3 4" key="1">
    <citation type="submission" date="2017-09" db="EMBL/GenBank/DDBJ databases">
        <title>Large-scale bioinformatics analysis of Bacillus genomes uncovers conserved roles of natural products in bacterial physiology.</title>
        <authorList>
            <consortium name="Agbiome Team Llc"/>
            <person name="Bleich R.M."/>
            <person name="Grubbs K.J."/>
            <person name="Santa Maria K.C."/>
            <person name="Allen S.E."/>
            <person name="Farag S."/>
            <person name="Shank E.A."/>
            <person name="Bowers A."/>
        </authorList>
    </citation>
    <scope>NUCLEOTIDE SEQUENCE [LARGE SCALE GENOMIC DNA]</scope>
    <source>
        <strain evidence="3 4">AFS060060</strain>
    </source>
</reference>
<dbReference type="CDD" id="cd04792">
    <property type="entry name" value="LanM-like"/>
    <property type="match status" value="1"/>
</dbReference>
<dbReference type="AlphaFoldDB" id="A0A9X7GAW0"/>
<feature type="binding site" evidence="1">
    <location>
        <position position="819"/>
    </location>
    <ligand>
        <name>Zn(2+)</name>
        <dbReference type="ChEBI" id="CHEBI:29105"/>
    </ligand>
</feature>
<dbReference type="SUPFAM" id="SSF158745">
    <property type="entry name" value="LanC-like"/>
    <property type="match status" value="1"/>
</dbReference>
<accession>A0A9X7GAW0</accession>